<keyword evidence="8 13" id="KW-1133">Transmembrane helix</keyword>
<name>A0A0D3QU85_EUCSC</name>
<dbReference type="EMBL" id="KP455510">
    <property type="protein sequence ID" value="AJZ71915.1"/>
    <property type="molecule type" value="Genomic_DNA"/>
</dbReference>
<dbReference type="Pfam" id="PF00895">
    <property type="entry name" value="ATP-synt_8"/>
    <property type="match status" value="1"/>
</dbReference>
<dbReference type="GO" id="GO:0045259">
    <property type="term" value="C:proton-transporting ATP synthase complex"/>
    <property type="evidence" value="ECO:0007669"/>
    <property type="project" value="UniProtKB-KW"/>
</dbReference>
<evidence type="ECO:0000256" key="12">
    <source>
        <dbReference type="RuleBase" id="RU003661"/>
    </source>
</evidence>
<evidence type="ECO:0000256" key="8">
    <source>
        <dbReference type="ARBA" id="ARBA00022989"/>
    </source>
</evidence>
<keyword evidence="9 12" id="KW-0406">Ion transport</keyword>
<evidence type="ECO:0000256" key="10">
    <source>
        <dbReference type="ARBA" id="ARBA00023128"/>
    </source>
</evidence>
<feature type="transmembrane region" description="Helical" evidence="13">
    <location>
        <begin position="12"/>
        <end position="33"/>
    </location>
</feature>
<protein>
    <recommendedName>
        <fullName evidence="12">ATP synthase complex subunit 8</fullName>
    </recommendedName>
</protein>
<accession>A0A0D3QU85</accession>
<evidence type="ECO:0000313" key="15">
    <source>
        <dbReference type="EMBL" id="AJZ71915.1"/>
    </source>
</evidence>
<keyword evidence="7 12" id="KW-0375">Hydrogen ion transport</keyword>
<dbReference type="EMBL" id="KP410324">
    <property type="protein sequence ID" value="AJR19205.1"/>
    <property type="molecule type" value="Genomic_DNA"/>
</dbReference>
<keyword evidence="6 12" id="KW-0812">Transmembrane</keyword>
<evidence type="ECO:0000313" key="14">
    <source>
        <dbReference type="EMBL" id="AJR19205.1"/>
    </source>
</evidence>
<organism evidence="14">
    <name type="scientific">Eucryptorrhynchus scrobiculatus</name>
    <name type="common">Snout weevil</name>
    <name type="synonym">Eucryptorrhynchus chinensis</name>
    <dbReference type="NCBI Taxonomy" id="1552824"/>
    <lineage>
        <taxon>Eukaryota</taxon>
        <taxon>Metazoa</taxon>
        <taxon>Ecdysozoa</taxon>
        <taxon>Arthropoda</taxon>
        <taxon>Hexapoda</taxon>
        <taxon>Insecta</taxon>
        <taxon>Pterygota</taxon>
        <taxon>Neoptera</taxon>
        <taxon>Endopterygota</taxon>
        <taxon>Coleoptera</taxon>
        <taxon>Polyphaga</taxon>
        <taxon>Cucujiformia</taxon>
        <taxon>Curculionidae</taxon>
        <taxon>Cryptorhynchinae</taxon>
        <taxon>Eucryptorrhynchus</taxon>
    </lineage>
</organism>
<evidence type="ECO:0000256" key="9">
    <source>
        <dbReference type="ARBA" id="ARBA00023065"/>
    </source>
</evidence>
<gene>
    <name evidence="14" type="primary">ATP8</name>
</gene>
<reference evidence="14" key="2">
    <citation type="submission" date="2015-01" db="EMBL/GenBank/DDBJ databases">
        <title>The complete mitochondrial genomes of two beetles, Eucryptorrhynchus chinensis and E. brandti: conserved genome rearrangement in curculionidae and discovery of deficiency of tRNA-Ile genes.</title>
        <authorList>
            <person name="Liu Z."/>
            <person name="Gao P."/>
            <person name="Wen J."/>
        </authorList>
    </citation>
    <scope>NUCLEOTIDE SEQUENCE</scope>
</reference>
<evidence type="ECO:0000256" key="11">
    <source>
        <dbReference type="ARBA" id="ARBA00023136"/>
    </source>
</evidence>
<comment type="subunit">
    <text evidence="3">F-type ATPases have 2 components, CF(1) - the catalytic core - and CF(0) - the membrane proton channel.</text>
</comment>
<keyword evidence="10 12" id="KW-0496">Mitochondrion</keyword>
<geneLocation type="mitochondrion" evidence="14"/>
<keyword evidence="4 12" id="KW-0813">Transport</keyword>
<sequence length="51" mass="6481">MPQMAPLNWFSLYVFFFSLYMFLIILNYYMFLYPSKSVSVKMKQKFLYWKW</sequence>
<dbReference type="GO" id="GO:0015078">
    <property type="term" value="F:proton transmembrane transporter activity"/>
    <property type="evidence" value="ECO:0007669"/>
    <property type="project" value="InterPro"/>
</dbReference>
<keyword evidence="11 13" id="KW-0472">Membrane</keyword>
<comment type="subcellular location">
    <subcellularLocation>
        <location evidence="1 12">Mitochondrion membrane</location>
        <topology evidence="1 12">Single-pass membrane protein</topology>
    </subcellularLocation>
</comment>
<evidence type="ECO:0000256" key="1">
    <source>
        <dbReference type="ARBA" id="ARBA00004304"/>
    </source>
</evidence>
<comment type="similarity">
    <text evidence="2 12">Belongs to the ATPase protein 8 family.</text>
</comment>
<proteinExistence type="inferred from homology"/>
<dbReference type="GO" id="GO:0015986">
    <property type="term" value="P:proton motive force-driven ATP synthesis"/>
    <property type="evidence" value="ECO:0007669"/>
    <property type="project" value="InterPro"/>
</dbReference>
<dbReference type="RefSeq" id="YP_009128662.1">
    <property type="nucleotide sequence ID" value="NC_026719.1"/>
</dbReference>
<evidence type="ECO:0000256" key="5">
    <source>
        <dbReference type="ARBA" id="ARBA00022547"/>
    </source>
</evidence>
<dbReference type="GeneID" id="23764904"/>
<dbReference type="CTD" id="4509"/>
<evidence type="ECO:0000256" key="13">
    <source>
        <dbReference type="SAM" id="Phobius"/>
    </source>
</evidence>
<evidence type="ECO:0000256" key="3">
    <source>
        <dbReference type="ARBA" id="ARBA00011291"/>
    </source>
</evidence>
<evidence type="ECO:0000256" key="2">
    <source>
        <dbReference type="ARBA" id="ARBA00008892"/>
    </source>
</evidence>
<reference evidence="15" key="1">
    <citation type="submission" date="2015-01" db="EMBL/GenBank/DDBJ databases">
        <title>Comparative analyses of the complete mitochondrial genomes of the two closely related weevils Eucryptorrhynchus chinensis (Olivier) and Eucryptorrhynchus. brandti (Harold) (Coleoptera: Curculionidae).</title>
        <authorList>
            <person name="Nan X."/>
            <person name="Chang L."/>
            <person name="Ren Z."/>
            <person name="Wei C."/>
            <person name="He H."/>
        </authorList>
    </citation>
    <scope>NUCLEOTIDE SEQUENCE</scope>
</reference>
<dbReference type="AlphaFoldDB" id="A0A0D3QU85"/>
<evidence type="ECO:0000256" key="6">
    <source>
        <dbReference type="ARBA" id="ARBA00022692"/>
    </source>
</evidence>
<dbReference type="GO" id="GO:0031966">
    <property type="term" value="C:mitochondrial membrane"/>
    <property type="evidence" value="ECO:0007669"/>
    <property type="project" value="UniProtKB-SubCell"/>
</dbReference>
<evidence type="ECO:0000256" key="7">
    <source>
        <dbReference type="ARBA" id="ARBA00022781"/>
    </source>
</evidence>
<evidence type="ECO:0000256" key="4">
    <source>
        <dbReference type="ARBA" id="ARBA00022448"/>
    </source>
</evidence>
<keyword evidence="5 12" id="KW-0138">CF(0)</keyword>
<dbReference type="InterPro" id="IPR001421">
    <property type="entry name" value="ATP8_metazoa"/>
</dbReference>